<evidence type="ECO:0000313" key="1">
    <source>
        <dbReference type="EMBL" id="RUS96552.1"/>
    </source>
</evidence>
<dbReference type="RefSeq" id="WP_127086725.1">
    <property type="nucleotide sequence ID" value="NZ_RSCL01000036.1"/>
</dbReference>
<accession>A0A3S1AP65</accession>
<sequence>MKLEYACIINQRCILMVRAEAEAVAHAPDLGEEIYTAWVETMDVANPNDVDLHDWIDVLTVKYQASEVSVRALFEAIRLIIIRYDELININ</sequence>
<dbReference type="OrthoDB" id="514539at2"/>
<keyword evidence="2" id="KW-1185">Reference proteome</keyword>
<organism evidence="1 2">
    <name type="scientific">Dulcicalothrix desertica PCC 7102</name>
    <dbReference type="NCBI Taxonomy" id="232991"/>
    <lineage>
        <taxon>Bacteria</taxon>
        <taxon>Bacillati</taxon>
        <taxon>Cyanobacteriota</taxon>
        <taxon>Cyanophyceae</taxon>
        <taxon>Nostocales</taxon>
        <taxon>Calotrichaceae</taxon>
        <taxon>Dulcicalothrix</taxon>
    </lineage>
</organism>
<reference evidence="1" key="2">
    <citation type="journal article" date="2019" name="Genome Biol. Evol.">
        <title>Day and night: Metabolic profiles and evolutionary relationships of six axenic non-marine cyanobacteria.</title>
        <authorList>
            <person name="Will S.E."/>
            <person name="Henke P."/>
            <person name="Boedeker C."/>
            <person name="Huang S."/>
            <person name="Brinkmann H."/>
            <person name="Rohde M."/>
            <person name="Jarek M."/>
            <person name="Friedl T."/>
            <person name="Seufert S."/>
            <person name="Schumacher M."/>
            <person name="Overmann J."/>
            <person name="Neumann-Schaal M."/>
            <person name="Petersen J."/>
        </authorList>
    </citation>
    <scope>NUCLEOTIDE SEQUENCE [LARGE SCALE GENOMIC DNA]</scope>
    <source>
        <strain evidence="1">PCC 7102</strain>
    </source>
</reference>
<gene>
    <name evidence="1" type="ORF">DSM106972_087390</name>
</gene>
<reference evidence="1" key="1">
    <citation type="submission" date="2018-12" db="EMBL/GenBank/DDBJ databases">
        <authorList>
            <person name="Will S."/>
            <person name="Neumann-Schaal M."/>
            <person name="Henke P."/>
        </authorList>
    </citation>
    <scope>NUCLEOTIDE SEQUENCE</scope>
    <source>
        <strain evidence="1">PCC 7102</strain>
    </source>
</reference>
<comment type="caution">
    <text evidence="1">The sequence shown here is derived from an EMBL/GenBank/DDBJ whole genome shotgun (WGS) entry which is preliminary data.</text>
</comment>
<protein>
    <submittedName>
        <fullName evidence="1">Uncharacterized protein</fullName>
    </submittedName>
</protein>
<evidence type="ECO:0000313" key="2">
    <source>
        <dbReference type="Proteomes" id="UP000271624"/>
    </source>
</evidence>
<name>A0A3S1AP65_9CYAN</name>
<proteinExistence type="predicted"/>
<dbReference type="EMBL" id="RSCL01000036">
    <property type="protein sequence ID" value="RUS96552.1"/>
    <property type="molecule type" value="Genomic_DNA"/>
</dbReference>
<dbReference type="Proteomes" id="UP000271624">
    <property type="component" value="Unassembled WGS sequence"/>
</dbReference>
<dbReference type="AlphaFoldDB" id="A0A3S1AP65"/>